<reference evidence="2 3" key="1">
    <citation type="submission" date="2016-07" db="EMBL/GenBank/DDBJ databases">
        <title>Draft Genome Sequence of Methylobrevis pamukkalensis PK2.</title>
        <authorList>
            <person name="Vasilenko O.V."/>
            <person name="Doronina N.V."/>
            <person name="Shmareva M.N."/>
            <person name="Tarlachkov S.V."/>
            <person name="Mustakhimov I."/>
            <person name="Trotsenko Y.A."/>
        </authorList>
    </citation>
    <scope>NUCLEOTIDE SEQUENCE [LARGE SCALE GENOMIC DNA]</scope>
    <source>
        <strain evidence="2 3">PK2</strain>
    </source>
</reference>
<dbReference type="PATRIC" id="fig|1439726.3.peg.4345"/>
<comment type="caution">
    <text evidence="2">The sequence shown here is derived from an EMBL/GenBank/DDBJ whole genome shotgun (WGS) entry which is preliminary data.</text>
</comment>
<dbReference type="AlphaFoldDB" id="A0A1E3GX20"/>
<protein>
    <recommendedName>
        <fullName evidence="4">Cell division protein FtsZ</fullName>
    </recommendedName>
</protein>
<evidence type="ECO:0000313" key="3">
    <source>
        <dbReference type="Proteomes" id="UP000094622"/>
    </source>
</evidence>
<feature type="region of interest" description="Disordered" evidence="1">
    <location>
        <begin position="1"/>
        <end position="36"/>
    </location>
</feature>
<evidence type="ECO:0000313" key="2">
    <source>
        <dbReference type="EMBL" id="ODN68597.1"/>
    </source>
</evidence>
<evidence type="ECO:0000256" key="1">
    <source>
        <dbReference type="SAM" id="MobiDB-lite"/>
    </source>
</evidence>
<dbReference type="EMBL" id="MCRJ01000155">
    <property type="protein sequence ID" value="ODN68597.1"/>
    <property type="molecule type" value="Genomic_DNA"/>
</dbReference>
<sequence length="36" mass="3927">MASGQLDAQGRPAAPMARLSDDDQLEIPAFLRRQNS</sequence>
<accession>A0A1E3GX20</accession>
<name>A0A1E3GX20_9HYPH</name>
<organism evidence="2 3">
    <name type="scientific">Methylobrevis pamukkalensis</name>
    <dbReference type="NCBI Taxonomy" id="1439726"/>
    <lineage>
        <taxon>Bacteria</taxon>
        <taxon>Pseudomonadati</taxon>
        <taxon>Pseudomonadota</taxon>
        <taxon>Alphaproteobacteria</taxon>
        <taxon>Hyphomicrobiales</taxon>
        <taxon>Pleomorphomonadaceae</taxon>
        <taxon>Methylobrevis</taxon>
    </lineage>
</organism>
<dbReference type="Proteomes" id="UP000094622">
    <property type="component" value="Unassembled WGS sequence"/>
</dbReference>
<gene>
    <name evidence="2" type="ORF">A6302_04110</name>
</gene>
<keyword evidence="3" id="KW-1185">Reference proteome</keyword>
<proteinExistence type="predicted"/>
<evidence type="ECO:0008006" key="4">
    <source>
        <dbReference type="Google" id="ProtNLM"/>
    </source>
</evidence>